<organism evidence="1 2">
    <name type="scientific">Pseudomonas aylmerensis</name>
    <dbReference type="NCBI Taxonomy" id="1869229"/>
    <lineage>
        <taxon>Bacteria</taxon>
        <taxon>Pseudomonadati</taxon>
        <taxon>Pseudomonadota</taxon>
        <taxon>Gammaproteobacteria</taxon>
        <taxon>Pseudomonadales</taxon>
        <taxon>Pseudomonadaceae</taxon>
        <taxon>Pseudomonas</taxon>
    </lineage>
</organism>
<sequence>MLTVRQQRMWALIDADPSLATGAACVALTADAEGVDALFEALSREINGEQPGRAAALESLTRLIMIRLLRLCAHSLPARPTRQSELR</sequence>
<dbReference type="Proteomes" id="UP000095081">
    <property type="component" value="Unassembled WGS sequence"/>
</dbReference>
<evidence type="ECO:0000313" key="2">
    <source>
        <dbReference type="Proteomes" id="UP000095081"/>
    </source>
</evidence>
<reference evidence="1 2" key="1">
    <citation type="submission" date="2016-06" db="EMBL/GenBank/DDBJ databases">
        <title>Draft genome sequence of Pseudomonas sp. S1E40, a novel strain antagonistic activity to fungal plant pathogen.</title>
        <authorList>
            <person name="Tambong J.T."/>
            <person name="Tchagang C."/>
            <person name="Xu R."/>
        </authorList>
    </citation>
    <scope>NUCLEOTIDE SEQUENCE [LARGE SCALE GENOMIC DNA]</scope>
    <source>
        <strain evidence="1 2">S1E40</strain>
    </source>
</reference>
<comment type="caution">
    <text evidence="1">The sequence shown here is derived from an EMBL/GenBank/DDBJ whole genome shotgun (WGS) entry which is preliminary data.</text>
</comment>
<evidence type="ECO:0000313" key="1">
    <source>
        <dbReference type="EMBL" id="OCW27625.1"/>
    </source>
</evidence>
<name>A0ABX2YVV1_9PSED</name>
<accession>A0ABX2YVV1</accession>
<dbReference type="EMBL" id="MAUE01000016">
    <property type="protein sequence ID" value="OCW27625.1"/>
    <property type="molecule type" value="Genomic_DNA"/>
</dbReference>
<protein>
    <submittedName>
        <fullName evidence="1">Uncharacterized protein</fullName>
    </submittedName>
</protein>
<gene>
    <name evidence="1" type="ORF">BBG20_13180</name>
</gene>
<proteinExistence type="predicted"/>
<keyword evidence="2" id="KW-1185">Reference proteome</keyword>